<dbReference type="SUPFAM" id="SSF56601">
    <property type="entry name" value="beta-lactamase/transpeptidase-like"/>
    <property type="match status" value="1"/>
</dbReference>
<dbReference type="PANTHER" id="PTHR43319:SF3">
    <property type="entry name" value="BETA-LACTAMASE-RELATED DOMAIN-CONTAINING PROTEIN"/>
    <property type="match status" value="1"/>
</dbReference>
<dbReference type="GO" id="GO:0016787">
    <property type="term" value="F:hydrolase activity"/>
    <property type="evidence" value="ECO:0007669"/>
    <property type="project" value="UniProtKB-KW"/>
</dbReference>
<dbReference type="Gene3D" id="3.40.710.10">
    <property type="entry name" value="DD-peptidase/beta-lactamase superfamily"/>
    <property type="match status" value="1"/>
</dbReference>
<dbReference type="Pfam" id="PF00144">
    <property type="entry name" value="Beta-lactamase"/>
    <property type="match status" value="1"/>
</dbReference>
<dbReference type="EMBL" id="RIBZ01000886">
    <property type="protein sequence ID" value="RNF77667.1"/>
    <property type="molecule type" value="Genomic_DNA"/>
</dbReference>
<dbReference type="AlphaFoldDB" id="A0A3M8S9B5"/>
<sequence>MSVEGFAAGGYEAVREALQRLVDDGSETGAGLSVWREGHEVVRLNAGWADTGRSRPWRSDTLVQPFSLSKAFVTIAALVAVREGALALDEPIANYWSEYGVRGKERTTLRHVLTHRAGQPRFTAGAADLDLLDDSGLRKDLAQAAPEYAPGAALGEHALTYGHLVDGILRAGAGTTLGDVFNDVVRPALSLDAWFGVPDQALDRVADLEYADPNWPRQLHAAPWLEIPAGALDTGRVNSRAWRQSVFGAVNLHTTATAMAAFFSHLTDEDGPVRHLLGPQLHTELLTSQVTDYDEVFGTEITWTLGFVRDKGKIAKGGIGGSVAWWSLRHHHACAYLTRRLDDHSRAAEIAAALGDDLTVMRED</sequence>
<dbReference type="InterPro" id="IPR001466">
    <property type="entry name" value="Beta-lactam-related"/>
</dbReference>
<accession>A0A3M8S9B5</accession>
<proteinExistence type="predicted"/>
<dbReference type="PANTHER" id="PTHR43319">
    <property type="entry name" value="BETA-LACTAMASE-RELATED"/>
    <property type="match status" value="1"/>
</dbReference>
<name>A0A3M8S9B5_9ACTN</name>
<feature type="domain" description="Beta-lactamase-related" evidence="1">
    <location>
        <begin position="15"/>
        <end position="351"/>
    </location>
</feature>
<comment type="caution">
    <text evidence="2">The sequence shown here is derived from an EMBL/GenBank/DDBJ whole genome shotgun (WGS) entry which is preliminary data.</text>
</comment>
<dbReference type="InterPro" id="IPR052907">
    <property type="entry name" value="Beta-lactamase/esterase"/>
</dbReference>
<evidence type="ECO:0000313" key="3">
    <source>
        <dbReference type="Proteomes" id="UP000275401"/>
    </source>
</evidence>
<dbReference type="Proteomes" id="UP000275401">
    <property type="component" value="Unassembled WGS sequence"/>
</dbReference>
<reference evidence="2 3" key="1">
    <citation type="submission" date="2018-11" db="EMBL/GenBank/DDBJ databases">
        <title>The Potential of Streptomyces as Biocontrol Agents against the Tomato grey mould, Botrytis cinerea (Gray mold) Frontiers in Microbiology.</title>
        <authorList>
            <person name="Li D."/>
        </authorList>
    </citation>
    <scope>NUCLEOTIDE SEQUENCE [LARGE SCALE GENOMIC DNA]</scope>
    <source>
        <strain evidence="2 3">NEAU-LD23</strain>
    </source>
</reference>
<protein>
    <submittedName>
        <fullName evidence="2">Class A beta-lactamase-related serine hydrolase</fullName>
    </submittedName>
</protein>
<gene>
    <name evidence="2" type="ORF">EEJ42_49935</name>
</gene>
<evidence type="ECO:0000313" key="2">
    <source>
        <dbReference type="EMBL" id="RNF77667.1"/>
    </source>
</evidence>
<dbReference type="InterPro" id="IPR012338">
    <property type="entry name" value="Beta-lactam/transpept-like"/>
</dbReference>
<organism evidence="2 3">
    <name type="scientific">Streptomyces botrytidirepellens</name>
    <dbReference type="NCBI Taxonomy" id="2486417"/>
    <lineage>
        <taxon>Bacteria</taxon>
        <taxon>Bacillati</taxon>
        <taxon>Actinomycetota</taxon>
        <taxon>Actinomycetes</taxon>
        <taxon>Kitasatosporales</taxon>
        <taxon>Streptomycetaceae</taxon>
        <taxon>Streptomyces</taxon>
    </lineage>
</organism>
<dbReference type="RefSeq" id="WP_123108772.1">
    <property type="nucleotide sequence ID" value="NZ_RIBZ01000886.1"/>
</dbReference>
<keyword evidence="3" id="KW-1185">Reference proteome</keyword>
<keyword evidence="2" id="KW-0378">Hydrolase</keyword>
<evidence type="ECO:0000259" key="1">
    <source>
        <dbReference type="Pfam" id="PF00144"/>
    </source>
</evidence>